<reference evidence="2 3" key="1">
    <citation type="submission" date="2013-08" db="EMBL/GenBank/DDBJ databases">
        <authorList>
            <person name="Weinstock G."/>
            <person name="Sodergren E."/>
            <person name="Wylie T."/>
            <person name="Fulton L."/>
            <person name="Fulton R."/>
            <person name="Fronick C."/>
            <person name="O'Laughlin M."/>
            <person name="Godfrey J."/>
            <person name="Miner T."/>
            <person name="Herter B."/>
            <person name="Appelbaum E."/>
            <person name="Cordes M."/>
            <person name="Lek S."/>
            <person name="Wollam A."/>
            <person name="Pepin K.H."/>
            <person name="Palsikar V.B."/>
            <person name="Mitreva M."/>
            <person name="Wilson R.K."/>
        </authorList>
    </citation>
    <scope>NUCLEOTIDE SEQUENCE [LARGE SCALE GENOMIC DNA]</scope>
    <source>
        <strain evidence="2 3">ATCC 15930</strain>
    </source>
</reference>
<dbReference type="HOGENOM" id="CLU_2555452_0_0_10"/>
<protein>
    <submittedName>
        <fullName evidence="2">Uncharacterized protein</fullName>
    </submittedName>
</protein>
<organism evidence="2 3">
    <name type="scientific">Hoylesella loescheii DSM 19665 = JCM 12249 = ATCC 15930</name>
    <dbReference type="NCBI Taxonomy" id="1122985"/>
    <lineage>
        <taxon>Bacteria</taxon>
        <taxon>Pseudomonadati</taxon>
        <taxon>Bacteroidota</taxon>
        <taxon>Bacteroidia</taxon>
        <taxon>Bacteroidales</taxon>
        <taxon>Prevotellaceae</taxon>
        <taxon>Hoylesella</taxon>
    </lineage>
</organism>
<feature type="compositionally biased region" description="Basic residues" evidence="1">
    <location>
        <begin position="50"/>
        <end position="61"/>
    </location>
</feature>
<evidence type="ECO:0000256" key="1">
    <source>
        <dbReference type="SAM" id="MobiDB-lite"/>
    </source>
</evidence>
<gene>
    <name evidence="2" type="ORF">HMPREF1991_01460</name>
</gene>
<feature type="region of interest" description="Disordered" evidence="1">
    <location>
        <begin position="47"/>
        <end position="82"/>
    </location>
</feature>
<dbReference type="RefSeq" id="WP_018968191.1">
    <property type="nucleotide sequence ID" value="NZ_KB899222.1"/>
</dbReference>
<comment type="caution">
    <text evidence="2">The sequence shown here is derived from an EMBL/GenBank/DDBJ whole genome shotgun (WGS) entry which is preliminary data.</text>
</comment>
<accession>A0A069QI14</accession>
<keyword evidence="3" id="KW-1185">Reference proteome</keyword>
<feature type="region of interest" description="Disordered" evidence="1">
    <location>
        <begin position="1"/>
        <end position="20"/>
    </location>
</feature>
<dbReference type="Proteomes" id="UP000027442">
    <property type="component" value="Unassembled WGS sequence"/>
</dbReference>
<sequence length="82" mass="9602">MKKPRDTSLPERQSSNRRQCDERVELLEVIKEMVEAEVDRRLGVVFDHKKKEKKKGMKSGRQHPDNNKDSIEGENLKAGQRE</sequence>
<proteinExistence type="predicted"/>
<dbReference type="PATRIC" id="fig|1122985.7.peg.1516"/>
<dbReference type="EMBL" id="JNGW01000063">
    <property type="protein sequence ID" value="KDR52440.1"/>
    <property type="molecule type" value="Genomic_DNA"/>
</dbReference>
<feature type="compositionally biased region" description="Basic and acidic residues" evidence="1">
    <location>
        <begin position="62"/>
        <end position="82"/>
    </location>
</feature>
<dbReference type="AlphaFoldDB" id="A0A069QI14"/>
<evidence type="ECO:0000313" key="3">
    <source>
        <dbReference type="Proteomes" id="UP000027442"/>
    </source>
</evidence>
<evidence type="ECO:0000313" key="2">
    <source>
        <dbReference type="EMBL" id="KDR52440.1"/>
    </source>
</evidence>
<name>A0A069QI14_HOYLO</name>